<evidence type="ECO:0000256" key="11">
    <source>
        <dbReference type="ARBA" id="ARBA00022729"/>
    </source>
</evidence>
<gene>
    <name evidence="26" type="ORF">LTRI10_LOCUS37626</name>
</gene>
<evidence type="ECO:0000256" key="21">
    <source>
        <dbReference type="ARBA" id="ARBA00048679"/>
    </source>
</evidence>
<dbReference type="Pfam" id="PF07714">
    <property type="entry name" value="PK_Tyr_Ser-Thr"/>
    <property type="match status" value="1"/>
</dbReference>
<dbReference type="InterPro" id="IPR001611">
    <property type="entry name" value="Leu-rich_rpt"/>
</dbReference>
<keyword evidence="15 22" id="KW-0067">ATP-binding</keyword>
<dbReference type="SMART" id="SM00220">
    <property type="entry name" value="S_TKc"/>
    <property type="match status" value="1"/>
</dbReference>
<evidence type="ECO:0000256" key="10">
    <source>
        <dbReference type="ARBA" id="ARBA00022692"/>
    </source>
</evidence>
<dbReference type="EC" id="2.7.11.1" evidence="4"/>
<dbReference type="InterPro" id="IPR001245">
    <property type="entry name" value="Ser-Thr/Tyr_kinase_cat_dom"/>
</dbReference>
<dbReference type="PRINTS" id="PR00019">
    <property type="entry name" value="LEURICHRPT"/>
</dbReference>
<feature type="signal peptide" evidence="24">
    <location>
        <begin position="1"/>
        <end position="26"/>
    </location>
</feature>
<sequence>MTLWLFTSWVLLLLLQLCFLHHHADATYSSNETDRLALLEFKSMISDDPLGFLSSWNDSAHFCLWGGVSCSERHDRVAVLDLNSRGLSGSISPHIGNLTFLKQLHLYNNTFRSSIPPEIGRLRRLQVLRLSNNSLSGEIPSSISGCSALADLDVGKNNLTGTIPQELGLLNELQFLNVERNLLTGTIPSSFGNLSLIQEIRVSDNQLSGRVPEALGLLKNSLEQLMLHINYFDGEIPPSIFNLSLLIYLTLGHNQLQGNLPWNLGTLLPNLEYFYVAGNELTGSLPTSLSNATNMVQLQLQFNNFTGSVPSMASSRNLLRFSIGGNSLGGGEDGDDLGFLSSFAGARNLEALVIDTNNFVGSLPEQIGNLSSSLLLLDFSTNQIPGSIPESIRNLVSLQWLWGHENKLSGTTVLSTVANVPSLVDLRLYNNQIPGSIPPSIGNLGSLTVLRLADNRLEGEIPAAIENCRRLINLDLSNNNLSGGIPPQIMGLTSLSIVLNLSHNHFNGGIPVEVENLKNLNSLDLSYNMLSDNIPSSLGKCGSLEFVRLQANLLQGRIPSTLDLLKGIQLFDVSSNNLSGQIPRFFENMNFLRLLNLSYNKFEGEVPASGVLKNASIISLIGNDKVCGGLPELNLPLCSFRRPKKKLSYKWKVVISTISSLVFMVIVASCLSVLWMKRKGKQAMVSSDGFDMRVSYQSLHKATDGFSEANLLGAGSFGSVYKGVVDMNGKNTTIAIKVFNLQRRGAAKSFMAECEVLKNIRHRNLVRIVTVCSGVDYQGNDFKALIYEFVVNGSLENWLYATESVDDPPRSLNFRQRLDIVIHVASALDYIHNLCETPIVHCDLKPSNVLLDEDMVAHVGDFGLAAFLQPSVVNLSSDGTASSSIGIKGTVGYAPPEYGMGNEISIQGDMYSYGILVLEMFTGRRPTDESFIGGLNLQKFVNNALSEQRSTIREVLDPILFTELSLLRNSEEDVVSIFKIGVACSSDSPQERPSISEVLTKLNKLLA</sequence>
<evidence type="ECO:0000256" key="17">
    <source>
        <dbReference type="ARBA" id="ARBA00023136"/>
    </source>
</evidence>
<organism evidence="26 27">
    <name type="scientific">Linum trigynum</name>
    <dbReference type="NCBI Taxonomy" id="586398"/>
    <lineage>
        <taxon>Eukaryota</taxon>
        <taxon>Viridiplantae</taxon>
        <taxon>Streptophyta</taxon>
        <taxon>Embryophyta</taxon>
        <taxon>Tracheophyta</taxon>
        <taxon>Spermatophyta</taxon>
        <taxon>Magnoliopsida</taxon>
        <taxon>eudicotyledons</taxon>
        <taxon>Gunneridae</taxon>
        <taxon>Pentapetalae</taxon>
        <taxon>rosids</taxon>
        <taxon>fabids</taxon>
        <taxon>Malpighiales</taxon>
        <taxon>Linaceae</taxon>
        <taxon>Linum</taxon>
    </lineage>
</organism>
<dbReference type="PROSITE" id="PS50011">
    <property type="entry name" value="PROTEIN_KINASE_DOM"/>
    <property type="match status" value="1"/>
</dbReference>
<dbReference type="InterPro" id="IPR051809">
    <property type="entry name" value="Plant_receptor-like_S/T_kinase"/>
</dbReference>
<comment type="similarity">
    <text evidence="3">Belongs to the RLP family.</text>
</comment>
<dbReference type="PROSITE" id="PS00107">
    <property type="entry name" value="PROTEIN_KINASE_ATP"/>
    <property type="match status" value="1"/>
</dbReference>
<keyword evidence="13 22" id="KW-0547">Nucleotide-binding</keyword>
<dbReference type="Pfam" id="PF08263">
    <property type="entry name" value="LRRNT_2"/>
    <property type="match status" value="1"/>
</dbReference>
<feature type="binding site" evidence="22">
    <location>
        <position position="737"/>
    </location>
    <ligand>
        <name>ATP</name>
        <dbReference type="ChEBI" id="CHEBI:30616"/>
    </ligand>
</feature>
<dbReference type="Pfam" id="PF00560">
    <property type="entry name" value="LRR_1"/>
    <property type="match status" value="7"/>
</dbReference>
<feature type="domain" description="Protein kinase" evidence="25">
    <location>
        <begin position="706"/>
        <end position="1006"/>
    </location>
</feature>
<dbReference type="EMBL" id="OZ034819">
    <property type="protein sequence ID" value="CAL1397318.1"/>
    <property type="molecule type" value="Genomic_DNA"/>
</dbReference>
<keyword evidence="17 23" id="KW-0472">Membrane</keyword>
<evidence type="ECO:0000256" key="12">
    <source>
        <dbReference type="ARBA" id="ARBA00022737"/>
    </source>
</evidence>
<evidence type="ECO:0000256" key="15">
    <source>
        <dbReference type="ARBA" id="ARBA00022840"/>
    </source>
</evidence>
<keyword evidence="6" id="KW-0723">Serine/threonine-protein kinase</keyword>
<dbReference type="Gene3D" id="1.10.510.10">
    <property type="entry name" value="Transferase(Phosphotransferase) domain 1"/>
    <property type="match status" value="1"/>
</dbReference>
<keyword evidence="19" id="KW-0325">Glycoprotein</keyword>
<evidence type="ECO:0000256" key="3">
    <source>
        <dbReference type="ARBA" id="ARBA00009592"/>
    </source>
</evidence>
<feature type="transmembrane region" description="Helical" evidence="23">
    <location>
        <begin position="653"/>
        <end position="676"/>
    </location>
</feature>
<evidence type="ECO:0000313" key="27">
    <source>
        <dbReference type="Proteomes" id="UP001497516"/>
    </source>
</evidence>
<comment type="catalytic activity">
    <reaction evidence="20">
        <text>L-threonyl-[protein] + ATP = O-phospho-L-threonyl-[protein] + ADP + H(+)</text>
        <dbReference type="Rhea" id="RHEA:46608"/>
        <dbReference type="Rhea" id="RHEA-COMP:11060"/>
        <dbReference type="Rhea" id="RHEA-COMP:11605"/>
        <dbReference type="ChEBI" id="CHEBI:15378"/>
        <dbReference type="ChEBI" id="CHEBI:30013"/>
        <dbReference type="ChEBI" id="CHEBI:30616"/>
        <dbReference type="ChEBI" id="CHEBI:61977"/>
        <dbReference type="ChEBI" id="CHEBI:456216"/>
        <dbReference type="EC" id="2.7.11.1"/>
    </reaction>
</comment>
<evidence type="ECO:0000313" key="26">
    <source>
        <dbReference type="EMBL" id="CAL1397318.1"/>
    </source>
</evidence>
<keyword evidence="18" id="KW-0675">Receptor</keyword>
<feature type="chain" id="PRO_5043696384" description="non-specific serine/threonine protein kinase" evidence="24">
    <location>
        <begin position="27"/>
        <end position="1007"/>
    </location>
</feature>
<dbReference type="InterPro" id="IPR008271">
    <property type="entry name" value="Ser/Thr_kinase_AS"/>
</dbReference>
<dbReference type="FunFam" id="3.80.10.10:FF:000041">
    <property type="entry name" value="LRR receptor-like serine/threonine-protein kinase ERECTA"/>
    <property type="match status" value="1"/>
</dbReference>
<keyword evidence="27" id="KW-1185">Reference proteome</keyword>
<evidence type="ECO:0000256" key="24">
    <source>
        <dbReference type="SAM" id="SignalP"/>
    </source>
</evidence>
<evidence type="ECO:0000256" key="20">
    <source>
        <dbReference type="ARBA" id="ARBA00047899"/>
    </source>
</evidence>
<dbReference type="InterPro" id="IPR055414">
    <property type="entry name" value="LRR_R13L4/SHOC2-like"/>
</dbReference>
<evidence type="ECO:0000256" key="14">
    <source>
        <dbReference type="ARBA" id="ARBA00022777"/>
    </source>
</evidence>
<keyword evidence="16 23" id="KW-1133">Transmembrane helix</keyword>
<evidence type="ECO:0000256" key="1">
    <source>
        <dbReference type="ARBA" id="ARBA00004251"/>
    </source>
</evidence>
<evidence type="ECO:0000256" key="8">
    <source>
        <dbReference type="ARBA" id="ARBA00022614"/>
    </source>
</evidence>
<dbReference type="GO" id="GO:0005524">
    <property type="term" value="F:ATP binding"/>
    <property type="evidence" value="ECO:0007669"/>
    <property type="project" value="UniProtKB-UniRule"/>
</dbReference>
<name>A0AAV2FHN6_9ROSI</name>
<keyword evidence="12" id="KW-0677">Repeat</keyword>
<evidence type="ECO:0000256" key="4">
    <source>
        <dbReference type="ARBA" id="ARBA00012513"/>
    </source>
</evidence>
<comment type="subcellular location">
    <subcellularLocation>
        <location evidence="1">Cell membrane</location>
        <topology evidence="1">Single-pass type I membrane protein</topology>
    </subcellularLocation>
</comment>
<evidence type="ECO:0000256" key="18">
    <source>
        <dbReference type="ARBA" id="ARBA00023170"/>
    </source>
</evidence>
<dbReference type="InterPro" id="IPR003591">
    <property type="entry name" value="Leu-rich_rpt_typical-subtyp"/>
</dbReference>
<dbReference type="PROSITE" id="PS00108">
    <property type="entry name" value="PROTEIN_KINASE_ST"/>
    <property type="match status" value="1"/>
</dbReference>
<dbReference type="AlphaFoldDB" id="A0AAV2FHN6"/>
<evidence type="ECO:0000256" key="19">
    <source>
        <dbReference type="ARBA" id="ARBA00023180"/>
    </source>
</evidence>
<dbReference type="SUPFAM" id="SSF52058">
    <property type="entry name" value="L domain-like"/>
    <property type="match status" value="2"/>
</dbReference>
<comment type="catalytic activity">
    <reaction evidence="21">
        <text>L-seryl-[protein] + ATP = O-phospho-L-seryl-[protein] + ADP + H(+)</text>
        <dbReference type="Rhea" id="RHEA:17989"/>
        <dbReference type="Rhea" id="RHEA-COMP:9863"/>
        <dbReference type="Rhea" id="RHEA-COMP:11604"/>
        <dbReference type="ChEBI" id="CHEBI:15378"/>
        <dbReference type="ChEBI" id="CHEBI:29999"/>
        <dbReference type="ChEBI" id="CHEBI:30616"/>
        <dbReference type="ChEBI" id="CHEBI:83421"/>
        <dbReference type="ChEBI" id="CHEBI:456216"/>
        <dbReference type="EC" id="2.7.11.1"/>
    </reaction>
</comment>
<dbReference type="GO" id="GO:0004674">
    <property type="term" value="F:protein serine/threonine kinase activity"/>
    <property type="evidence" value="ECO:0007669"/>
    <property type="project" value="UniProtKB-KW"/>
</dbReference>
<evidence type="ECO:0000256" key="23">
    <source>
        <dbReference type="SAM" id="Phobius"/>
    </source>
</evidence>
<keyword evidence="9" id="KW-0808">Transferase</keyword>
<dbReference type="FunFam" id="3.80.10.10:FF:000288">
    <property type="entry name" value="LRR receptor-like serine/threonine-protein kinase EFR"/>
    <property type="match status" value="1"/>
</dbReference>
<evidence type="ECO:0000256" key="2">
    <source>
        <dbReference type="ARBA" id="ARBA00008684"/>
    </source>
</evidence>
<keyword evidence="8" id="KW-0433">Leucine-rich repeat</keyword>
<evidence type="ECO:0000256" key="22">
    <source>
        <dbReference type="PROSITE-ProRule" id="PRU10141"/>
    </source>
</evidence>
<dbReference type="FunFam" id="1.10.510.10:FF:000358">
    <property type="entry name" value="Putative leucine-rich repeat receptor-like serine/threonine-protein kinase"/>
    <property type="match status" value="1"/>
</dbReference>
<reference evidence="26 27" key="1">
    <citation type="submission" date="2024-04" db="EMBL/GenBank/DDBJ databases">
        <authorList>
            <person name="Fracassetti M."/>
        </authorList>
    </citation>
    <scope>NUCLEOTIDE SEQUENCE [LARGE SCALE GENOMIC DNA]</scope>
</reference>
<proteinExistence type="inferred from homology"/>
<dbReference type="InterPro" id="IPR000719">
    <property type="entry name" value="Prot_kinase_dom"/>
</dbReference>
<dbReference type="InterPro" id="IPR011009">
    <property type="entry name" value="Kinase-like_dom_sf"/>
</dbReference>
<protein>
    <recommendedName>
        <fullName evidence="4">non-specific serine/threonine protein kinase</fullName>
        <ecNumber evidence="4">2.7.11.1</ecNumber>
    </recommendedName>
</protein>
<dbReference type="PANTHER" id="PTHR27008">
    <property type="entry name" value="OS04G0122200 PROTEIN"/>
    <property type="match status" value="1"/>
</dbReference>
<dbReference type="InterPro" id="IPR013210">
    <property type="entry name" value="LRR_N_plant-typ"/>
</dbReference>
<dbReference type="InterPro" id="IPR017441">
    <property type="entry name" value="Protein_kinase_ATP_BS"/>
</dbReference>
<keyword evidence="11 24" id="KW-0732">Signal</keyword>
<dbReference type="Gene3D" id="3.80.10.10">
    <property type="entry name" value="Ribonuclease Inhibitor"/>
    <property type="match status" value="4"/>
</dbReference>
<dbReference type="FunFam" id="3.80.10.10:FF:000275">
    <property type="entry name" value="Leucine-rich repeat receptor-like protein kinase"/>
    <property type="match status" value="1"/>
</dbReference>
<evidence type="ECO:0000256" key="16">
    <source>
        <dbReference type="ARBA" id="ARBA00022989"/>
    </source>
</evidence>
<dbReference type="Gene3D" id="3.30.200.20">
    <property type="entry name" value="Phosphorylase Kinase, domain 1"/>
    <property type="match status" value="1"/>
</dbReference>
<evidence type="ECO:0000256" key="13">
    <source>
        <dbReference type="ARBA" id="ARBA00022741"/>
    </source>
</evidence>
<evidence type="ECO:0000256" key="5">
    <source>
        <dbReference type="ARBA" id="ARBA00022475"/>
    </source>
</evidence>
<dbReference type="PANTHER" id="PTHR27008:SF577">
    <property type="entry name" value="PROTEIN KINASE DOMAIN-CONTAINING PROTEIN"/>
    <property type="match status" value="1"/>
</dbReference>
<evidence type="ECO:0000256" key="9">
    <source>
        <dbReference type="ARBA" id="ARBA00022679"/>
    </source>
</evidence>
<keyword evidence="7" id="KW-0597">Phosphoprotein</keyword>
<comment type="similarity">
    <text evidence="2">Belongs to the protein kinase superfamily. Ser/Thr protein kinase family.</text>
</comment>
<dbReference type="Proteomes" id="UP001497516">
    <property type="component" value="Chromosome 6"/>
</dbReference>
<dbReference type="SUPFAM" id="SSF56112">
    <property type="entry name" value="Protein kinase-like (PK-like)"/>
    <property type="match status" value="1"/>
</dbReference>
<keyword evidence="10 23" id="KW-0812">Transmembrane</keyword>
<evidence type="ECO:0000256" key="6">
    <source>
        <dbReference type="ARBA" id="ARBA00022527"/>
    </source>
</evidence>
<accession>A0AAV2FHN6</accession>
<evidence type="ECO:0000259" key="25">
    <source>
        <dbReference type="PROSITE" id="PS50011"/>
    </source>
</evidence>
<dbReference type="GO" id="GO:0005886">
    <property type="term" value="C:plasma membrane"/>
    <property type="evidence" value="ECO:0007669"/>
    <property type="project" value="UniProtKB-SubCell"/>
</dbReference>
<keyword evidence="14" id="KW-0418">Kinase</keyword>
<dbReference type="InterPro" id="IPR032675">
    <property type="entry name" value="LRR_dom_sf"/>
</dbReference>
<dbReference type="Pfam" id="PF23598">
    <property type="entry name" value="LRR_14"/>
    <property type="match status" value="1"/>
</dbReference>
<evidence type="ECO:0000256" key="7">
    <source>
        <dbReference type="ARBA" id="ARBA00022553"/>
    </source>
</evidence>
<dbReference type="SMART" id="SM00369">
    <property type="entry name" value="LRR_TYP"/>
    <property type="match status" value="7"/>
</dbReference>
<dbReference type="FunFam" id="3.30.200.20:FF:000432">
    <property type="entry name" value="LRR receptor-like serine/threonine-protein kinase EFR"/>
    <property type="match status" value="1"/>
</dbReference>
<keyword evidence="5" id="KW-1003">Cell membrane</keyword>